<evidence type="ECO:0000313" key="3">
    <source>
        <dbReference type="Proteomes" id="UP000076738"/>
    </source>
</evidence>
<protein>
    <submittedName>
        <fullName evidence="2">Uncharacterized protein</fullName>
    </submittedName>
</protein>
<name>A0A167IG69_CALVF</name>
<sequence length="268" mass="29636">MAEAEVRELGDLGFCHSEVGLQEEDARAESATPAFGPRFPFSETSNGFIAPLRRQDELPHTGPWHAYDIPAPSHEPNRDGLYPIGPLRSVLPNSNSNGMSSHMSLQQMEEALIASAVPPREPAIRFGQTDPSRLVFSAPSSSSPAKRRMVHQYERDVEPRGMSIRDELADPVRGVDRDPVRSQEREREETMSPPSDAVRTPRTPELGQRMAPPSTEVSPFQLIPKSFRPREMGTPEGLLGESFERGRGSSFAVDPKVCALWLLRGDVS</sequence>
<keyword evidence="3" id="KW-1185">Reference proteome</keyword>
<accession>A0A167IG69</accession>
<proteinExistence type="predicted"/>
<dbReference type="EMBL" id="KV417309">
    <property type="protein sequence ID" value="KZO92617.1"/>
    <property type="molecule type" value="Genomic_DNA"/>
</dbReference>
<dbReference type="Proteomes" id="UP000076738">
    <property type="component" value="Unassembled WGS sequence"/>
</dbReference>
<gene>
    <name evidence="2" type="ORF">CALVIDRAFT_540884</name>
</gene>
<evidence type="ECO:0000313" key="2">
    <source>
        <dbReference type="EMBL" id="KZO92617.1"/>
    </source>
</evidence>
<dbReference type="AlphaFoldDB" id="A0A167IG69"/>
<feature type="region of interest" description="Disordered" evidence="1">
    <location>
        <begin position="165"/>
        <end position="249"/>
    </location>
</feature>
<feature type="compositionally biased region" description="Basic and acidic residues" evidence="1">
    <location>
        <begin position="165"/>
        <end position="190"/>
    </location>
</feature>
<evidence type="ECO:0000256" key="1">
    <source>
        <dbReference type="SAM" id="MobiDB-lite"/>
    </source>
</evidence>
<organism evidence="2 3">
    <name type="scientific">Calocera viscosa (strain TUFC12733)</name>
    <dbReference type="NCBI Taxonomy" id="1330018"/>
    <lineage>
        <taxon>Eukaryota</taxon>
        <taxon>Fungi</taxon>
        <taxon>Dikarya</taxon>
        <taxon>Basidiomycota</taxon>
        <taxon>Agaricomycotina</taxon>
        <taxon>Dacrymycetes</taxon>
        <taxon>Dacrymycetales</taxon>
        <taxon>Dacrymycetaceae</taxon>
        <taxon>Calocera</taxon>
    </lineage>
</organism>
<reference evidence="2 3" key="1">
    <citation type="journal article" date="2016" name="Mol. Biol. Evol.">
        <title>Comparative Genomics of Early-Diverging Mushroom-Forming Fungi Provides Insights into the Origins of Lignocellulose Decay Capabilities.</title>
        <authorList>
            <person name="Nagy L.G."/>
            <person name="Riley R."/>
            <person name="Tritt A."/>
            <person name="Adam C."/>
            <person name="Daum C."/>
            <person name="Floudas D."/>
            <person name="Sun H."/>
            <person name="Yadav J.S."/>
            <person name="Pangilinan J."/>
            <person name="Larsson K.H."/>
            <person name="Matsuura K."/>
            <person name="Barry K."/>
            <person name="Labutti K."/>
            <person name="Kuo R."/>
            <person name="Ohm R.A."/>
            <person name="Bhattacharya S.S."/>
            <person name="Shirouzu T."/>
            <person name="Yoshinaga Y."/>
            <person name="Martin F.M."/>
            <person name="Grigoriev I.V."/>
            <person name="Hibbett D.S."/>
        </authorList>
    </citation>
    <scope>NUCLEOTIDE SEQUENCE [LARGE SCALE GENOMIC DNA]</scope>
    <source>
        <strain evidence="2 3">TUFC12733</strain>
    </source>
</reference>